<feature type="domain" description="Putative tail fiber protein gp53-like C-terminal" evidence="2">
    <location>
        <begin position="236"/>
        <end position="304"/>
    </location>
</feature>
<sequence length="312" mass="32698">MVDRVYKRNATETAPQPPADPSEGYPTDGNPAQSIPATAPGAYWFHMITESLRRVVVEAGLTPDHEDLGQVLGALNRIAARGVTTVTDADSPKALTIEDAGLVLVDASSGSVELTLPSVSNNQGVSYRIVRTDTETGNTVTLTPDGDDTVDGEESLSVAVEGRAEIETGAAPAGVGDWQASALRDASETKKGILRLSTSAQAQELADDNTALTPAKLADAFKNLNHSLGPSGYQIFPGGLIIQWGETEGYAATGNGVTTTTFPISFTSECYIVLNTDNDLTSTSYVRVGNLTTTSFDAFVDSNGCYFLAIGV</sequence>
<dbReference type="Pfam" id="PF21882">
    <property type="entry name" value="Gp53-like_C"/>
    <property type="match status" value="1"/>
</dbReference>
<feature type="compositionally biased region" description="Basic and acidic residues" evidence="1">
    <location>
        <begin position="1"/>
        <end position="10"/>
    </location>
</feature>
<reference evidence="4" key="1">
    <citation type="submission" date="2016-10" db="EMBL/GenBank/DDBJ databases">
        <authorList>
            <person name="Varghese N."/>
            <person name="Submissions S."/>
        </authorList>
    </citation>
    <scope>NUCLEOTIDE SEQUENCE [LARGE SCALE GENOMIC DNA]</scope>
    <source>
        <strain evidence="4">CGMCC 1.6495</strain>
    </source>
</reference>
<name>A0A1H9W2V3_9GAMM</name>
<dbReference type="Gene3D" id="2.60.40.3940">
    <property type="match status" value="1"/>
</dbReference>
<dbReference type="EMBL" id="FOGS01000012">
    <property type="protein sequence ID" value="SES28124.1"/>
    <property type="molecule type" value="Genomic_DNA"/>
</dbReference>
<keyword evidence="4" id="KW-1185">Reference proteome</keyword>
<accession>A0A1H9W2V3</accession>
<evidence type="ECO:0000259" key="2">
    <source>
        <dbReference type="Pfam" id="PF21882"/>
    </source>
</evidence>
<protein>
    <recommendedName>
        <fullName evidence="2">Putative tail fiber protein gp53-like C-terminal domain-containing protein</fullName>
    </recommendedName>
</protein>
<feature type="region of interest" description="Disordered" evidence="1">
    <location>
        <begin position="1"/>
        <end position="36"/>
    </location>
</feature>
<proteinExistence type="predicted"/>
<organism evidence="3 4">
    <name type="scientific">Vreelandella subterranea</name>
    <dbReference type="NCBI Taxonomy" id="416874"/>
    <lineage>
        <taxon>Bacteria</taxon>
        <taxon>Pseudomonadati</taxon>
        <taxon>Pseudomonadota</taxon>
        <taxon>Gammaproteobacteria</taxon>
        <taxon>Oceanospirillales</taxon>
        <taxon>Halomonadaceae</taxon>
        <taxon>Vreelandella</taxon>
    </lineage>
</organism>
<evidence type="ECO:0000313" key="3">
    <source>
        <dbReference type="EMBL" id="SES28124.1"/>
    </source>
</evidence>
<dbReference type="STRING" id="416874.SAMN04487958_11219"/>
<gene>
    <name evidence="3" type="ORF">SAMN04487958_11219</name>
</gene>
<dbReference type="AlphaFoldDB" id="A0A1H9W2V3"/>
<dbReference type="InterPro" id="IPR054075">
    <property type="entry name" value="Gp53-like_C"/>
</dbReference>
<dbReference type="Proteomes" id="UP000198505">
    <property type="component" value="Unassembled WGS sequence"/>
</dbReference>
<evidence type="ECO:0000256" key="1">
    <source>
        <dbReference type="SAM" id="MobiDB-lite"/>
    </source>
</evidence>
<evidence type="ECO:0000313" key="4">
    <source>
        <dbReference type="Proteomes" id="UP000198505"/>
    </source>
</evidence>